<dbReference type="EMBL" id="JAGMUV010000024">
    <property type="protein sequence ID" value="KAH7121469.1"/>
    <property type="molecule type" value="Genomic_DNA"/>
</dbReference>
<accession>A0A9P9DM93</accession>
<sequence length="241" mass="27136">MDSETVPAVIKRPLPNAVTYDLSTAGCVKITLPESSTWSSGLHWHESHTEYLKLIRGTIRVRLGNTTRCITATDDDQPEIRVARYEWHEWQRATPDGPEVVVIERTEPSDNDKAVFFWNLNGVILNAPKLSSDPSSFVARCPSSMQGVLIDCWVTLNLFVIFRNLDNVPVFLNAPDFLKSFDGVAQGLLEYVDRVVSHVILFAASWVGWILGVKPVQRRYTPADAYVTWWSGRNGFGKKIS</sequence>
<dbReference type="AlphaFoldDB" id="A0A9P9DM93"/>
<dbReference type="SUPFAM" id="SSF51182">
    <property type="entry name" value="RmlC-like cupins"/>
    <property type="match status" value="1"/>
</dbReference>
<dbReference type="Gene3D" id="2.60.120.10">
    <property type="entry name" value="Jelly Rolls"/>
    <property type="match status" value="1"/>
</dbReference>
<keyword evidence="2" id="KW-1185">Reference proteome</keyword>
<proteinExistence type="predicted"/>
<dbReference type="InterPro" id="IPR014710">
    <property type="entry name" value="RmlC-like_jellyroll"/>
</dbReference>
<dbReference type="OrthoDB" id="504210at2759"/>
<gene>
    <name evidence="1" type="ORF">EDB81DRAFT_700333</name>
</gene>
<dbReference type="Proteomes" id="UP000738349">
    <property type="component" value="Unassembled WGS sequence"/>
</dbReference>
<protein>
    <submittedName>
        <fullName evidence="1">Uncharacterized protein</fullName>
    </submittedName>
</protein>
<reference evidence="1" key="1">
    <citation type="journal article" date="2021" name="Nat. Commun.">
        <title>Genetic determinants of endophytism in the Arabidopsis root mycobiome.</title>
        <authorList>
            <person name="Mesny F."/>
            <person name="Miyauchi S."/>
            <person name="Thiergart T."/>
            <person name="Pickel B."/>
            <person name="Atanasova L."/>
            <person name="Karlsson M."/>
            <person name="Huettel B."/>
            <person name="Barry K.W."/>
            <person name="Haridas S."/>
            <person name="Chen C."/>
            <person name="Bauer D."/>
            <person name="Andreopoulos W."/>
            <person name="Pangilinan J."/>
            <person name="LaButti K."/>
            <person name="Riley R."/>
            <person name="Lipzen A."/>
            <person name="Clum A."/>
            <person name="Drula E."/>
            <person name="Henrissat B."/>
            <person name="Kohler A."/>
            <person name="Grigoriev I.V."/>
            <person name="Martin F.M."/>
            <person name="Hacquard S."/>
        </authorList>
    </citation>
    <scope>NUCLEOTIDE SEQUENCE</scope>
    <source>
        <strain evidence="1">MPI-CAGE-AT-0147</strain>
    </source>
</reference>
<name>A0A9P9DM93_9HYPO</name>
<dbReference type="InterPro" id="IPR011051">
    <property type="entry name" value="RmlC_Cupin_sf"/>
</dbReference>
<comment type="caution">
    <text evidence="1">The sequence shown here is derived from an EMBL/GenBank/DDBJ whole genome shotgun (WGS) entry which is preliminary data.</text>
</comment>
<evidence type="ECO:0000313" key="2">
    <source>
        <dbReference type="Proteomes" id="UP000738349"/>
    </source>
</evidence>
<evidence type="ECO:0000313" key="1">
    <source>
        <dbReference type="EMBL" id="KAH7121469.1"/>
    </source>
</evidence>
<organism evidence="1 2">
    <name type="scientific">Dactylonectria macrodidyma</name>
    <dbReference type="NCBI Taxonomy" id="307937"/>
    <lineage>
        <taxon>Eukaryota</taxon>
        <taxon>Fungi</taxon>
        <taxon>Dikarya</taxon>
        <taxon>Ascomycota</taxon>
        <taxon>Pezizomycotina</taxon>
        <taxon>Sordariomycetes</taxon>
        <taxon>Hypocreomycetidae</taxon>
        <taxon>Hypocreales</taxon>
        <taxon>Nectriaceae</taxon>
        <taxon>Dactylonectria</taxon>
    </lineage>
</organism>